<accession>B2A3Q7</accession>
<feature type="transmembrane region" description="Helical" evidence="1">
    <location>
        <begin position="12"/>
        <end position="33"/>
    </location>
</feature>
<dbReference type="RefSeq" id="WP_012446574.1">
    <property type="nucleotide sequence ID" value="NC_010718.1"/>
</dbReference>
<dbReference type="AlphaFoldDB" id="B2A3Q7"/>
<evidence type="ECO:0000313" key="2">
    <source>
        <dbReference type="EMBL" id="ACB83683.1"/>
    </source>
</evidence>
<keyword evidence="1" id="KW-0812">Transmembrane</keyword>
<feature type="transmembrane region" description="Helical" evidence="1">
    <location>
        <begin position="292"/>
        <end position="311"/>
    </location>
</feature>
<feature type="transmembrane region" description="Helical" evidence="1">
    <location>
        <begin position="323"/>
        <end position="345"/>
    </location>
</feature>
<dbReference type="STRING" id="457570.Nther_0084"/>
<gene>
    <name evidence="2" type="ordered locus">Nther_0084</name>
</gene>
<dbReference type="EMBL" id="CP001034">
    <property type="protein sequence ID" value="ACB83683.1"/>
    <property type="molecule type" value="Genomic_DNA"/>
</dbReference>
<reference evidence="2 3" key="1">
    <citation type="submission" date="2008-04" db="EMBL/GenBank/DDBJ databases">
        <title>Complete sequence of chromosome of Natranaerobius thermophilus JW/NM-WN-LF.</title>
        <authorList>
            <consortium name="US DOE Joint Genome Institute"/>
            <person name="Copeland A."/>
            <person name="Lucas S."/>
            <person name="Lapidus A."/>
            <person name="Glavina del Rio T."/>
            <person name="Dalin E."/>
            <person name="Tice H."/>
            <person name="Bruce D."/>
            <person name="Goodwin L."/>
            <person name="Pitluck S."/>
            <person name="Chertkov O."/>
            <person name="Brettin T."/>
            <person name="Detter J.C."/>
            <person name="Han C."/>
            <person name="Kuske C.R."/>
            <person name="Schmutz J."/>
            <person name="Larimer F."/>
            <person name="Land M."/>
            <person name="Hauser L."/>
            <person name="Kyrpides N."/>
            <person name="Lykidis A."/>
            <person name="Mesbah N.M."/>
            <person name="Wiegel J."/>
        </authorList>
    </citation>
    <scope>NUCLEOTIDE SEQUENCE [LARGE SCALE GENOMIC DNA]</scope>
    <source>
        <strain evidence="3">ATCC BAA-1301 / DSM 18059 / JW/NM-WN-LF</strain>
    </source>
</reference>
<dbReference type="InParanoid" id="B2A3Q7"/>
<feature type="transmembrane region" description="Helical" evidence="1">
    <location>
        <begin position="448"/>
        <end position="466"/>
    </location>
</feature>
<dbReference type="KEGG" id="nth:Nther_0084"/>
<dbReference type="Proteomes" id="UP000001683">
    <property type="component" value="Chromosome"/>
</dbReference>
<feature type="transmembrane region" description="Helical" evidence="1">
    <location>
        <begin position="422"/>
        <end position="441"/>
    </location>
</feature>
<feature type="transmembrane region" description="Helical" evidence="1">
    <location>
        <begin position="357"/>
        <end position="375"/>
    </location>
</feature>
<keyword evidence="1" id="KW-1133">Transmembrane helix</keyword>
<name>B2A3Q7_NATTJ</name>
<dbReference type="OrthoDB" id="155872at2"/>
<dbReference type="HOGENOM" id="CLU_585039_0_0_9"/>
<protein>
    <submittedName>
        <fullName evidence="2">Uncharacterized protein</fullName>
    </submittedName>
</protein>
<feature type="transmembrane region" description="Helical" evidence="1">
    <location>
        <begin position="260"/>
        <end position="280"/>
    </location>
</feature>
<feature type="transmembrane region" description="Helical" evidence="1">
    <location>
        <begin position="387"/>
        <end position="410"/>
    </location>
</feature>
<feature type="transmembrane region" description="Helical" evidence="1">
    <location>
        <begin position="227"/>
        <end position="248"/>
    </location>
</feature>
<proteinExistence type="predicted"/>
<evidence type="ECO:0000313" key="3">
    <source>
        <dbReference type="Proteomes" id="UP000001683"/>
    </source>
</evidence>
<keyword evidence="3" id="KW-1185">Reference proteome</keyword>
<keyword evidence="1" id="KW-0472">Membrane</keyword>
<reference evidence="2 3" key="2">
    <citation type="journal article" date="2011" name="J. Bacteriol.">
        <title>Complete genome sequence of the anaerobic, halophilic alkalithermophile Natranaerobius thermophilus JW/NM-WN-LF.</title>
        <authorList>
            <person name="Zhao B."/>
            <person name="Mesbah N.M."/>
            <person name="Dalin E."/>
            <person name="Goodwin L."/>
            <person name="Nolan M."/>
            <person name="Pitluck S."/>
            <person name="Chertkov O."/>
            <person name="Brettin T.S."/>
            <person name="Han J."/>
            <person name="Larimer F.W."/>
            <person name="Land M.L."/>
            <person name="Hauser L."/>
            <person name="Kyrpides N."/>
            <person name="Wiegel J."/>
        </authorList>
    </citation>
    <scope>NUCLEOTIDE SEQUENCE [LARGE SCALE GENOMIC DNA]</scope>
    <source>
        <strain evidence="3">ATCC BAA-1301 / DSM 18059 / JW/NM-WN-LF</strain>
    </source>
</reference>
<sequence>MIKQLKKLNPLVKILIAMLLLIAIGVLTATIIINSPFYLERPWEPLEKGGIYSFQDWEIELDFLDMHFNNGVVVLGYQHDELTGMVIKGDGDYQVNVPSYRIKENNSYHQSGSLEAVYLPITEDTLDKLKGNVIFSPISDHQIDLDYSSYFEAEQKLLAKIETFNISRTIHPGETQNMSYLFTEDYDAKYYESKTINLSSCDGKTTQLVADSDRKPYPPENFQLFTISYLLISLLLLALLVYIFSVDIDEFYYKHSASQSLTTIFTIIFSGATFFFWRWIDLEVTLSDFESGLFYLIASAILLMLHLRQGSKLIELGLTTHNLIRSIVISFSFSLLIMGLSTLMLPSGLSFPDDFELFNMLLIIFFVILFKELVLRSFLLGSLEKILGANLGLFIHILGISVINLILIFITDTHLSFGTQFSTFLDILILPLFTTAFLGYLYQRVRNIFCPVLIQVFVILLSNIIYF</sequence>
<organism evidence="2 3">
    <name type="scientific">Natranaerobius thermophilus (strain ATCC BAA-1301 / DSM 18059 / JW/NM-WN-LF)</name>
    <dbReference type="NCBI Taxonomy" id="457570"/>
    <lineage>
        <taxon>Bacteria</taxon>
        <taxon>Bacillati</taxon>
        <taxon>Bacillota</taxon>
        <taxon>Clostridia</taxon>
        <taxon>Natranaerobiales</taxon>
        <taxon>Natranaerobiaceae</taxon>
        <taxon>Natranaerobius</taxon>
    </lineage>
</organism>
<evidence type="ECO:0000256" key="1">
    <source>
        <dbReference type="SAM" id="Phobius"/>
    </source>
</evidence>